<accession>A0A1H0WXD0</accession>
<keyword evidence="5" id="KW-0812">Transmembrane</keyword>
<keyword evidence="7" id="KW-1185">Reference proteome</keyword>
<comment type="similarity">
    <text evidence="2">Belongs to the ZIP transporter (TC 2.A.5) family.</text>
</comment>
<feature type="transmembrane region" description="Helical" evidence="5">
    <location>
        <begin position="30"/>
        <end position="49"/>
    </location>
</feature>
<dbReference type="Proteomes" id="UP000199159">
    <property type="component" value="Unassembled WGS sequence"/>
</dbReference>
<keyword evidence="5" id="KW-0472">Membrane</keyword>
<keyword evidence="5" id="KW-1133">Transmembrane helix</keyword>
<evidence type="ECO:0000256" key="1">
    <source>
        <dbReference type="ARBA" id="ARBA00004651"/>
    </source>
</evidence>
<feature type="transmembrane region" description="Helical" evidence="5">
    <location>
        <begin position="220"/>
        <end position="238"/>
    </location>
</feature>
<dbReference type="RefSeq" id="WP_090859317.1">
    <property type="nucleotide sequence ID" value="NZ_FNJU01000018.1"/>
</dbReference>
<evidence type="ECO:0000256" key="2">
    <source>
        <dbReference type="ARBA" id="ARBA00006939"/>
    </source>
</evidence>
<dbReference type="STRING" id="930152.SAMN05216565_11839"/>
<dbReference type="EMBL" id="FNJU01000018">
    <property type="protein sequence ID" value="SDP95337.1"/>
    <property type="molecule type" value="Genomic_DNA"/>
</dbReference>
<reference evidence="7" key="1">
    <citation type="submission" date="2016-10" db="EMBL/GenBank/DDBJ databases">
        <authorList>
            <person name="Varghese N."/>
            <person name="Submissions S."/>
        </authorList>
    </citation>
    <scope>NUCLEOTIDE SEQUENCE [LARGE SCALE GENOMIC DNA]</scope>
    <source>
        <strain evidence="7">IBRC-M10078</strain>
    </source>
</reference>
<evidence type="ECO:0000313" key="7">
    <source>
        <dbReference type="Proteomes" id="UP000199159"/>
    </source>
</evidence>
<keyword evidence="4" id="KW-0862">Zinc</keyword>
<dbReference type="AlphaFoldDB" id="A0A1H0WXD0"/>
<gene>
    <name evidence="6" type="ORF">SAMN05216565_11839</name>
</gene>
<keyword evidence="3" id="KW-1003">Cell membrane</keyword>
<organism evidence="6 7">
    <name type="scientific">Litchfieldia salsa</name>
    <dbReference type="NCBI Taxonomy" id="930152"/>
    <lineage>
        <taxon>Bacteria</taxon>
        <taxon>Bacillati</taxon>
        <taxon>Bacillota</taxon>
        <taxon>Bacilli</taxon>
        <taxon>Bacillales</taxon>
        <taxon>Bacillaceae</taxon>
        <taxon>Litchfieldia</taxon>
    </lineage>
</organism>
<feature type="transmembrane region" description="Helical" evidence="5">
    <location>
        <begin position="191"/>
        <end position="208"/>
    </location>
</feature>
<evidence type="ECO:0000256" key="5">
    <source>
        <dbReference type="SAM" id="Phobius"/>
    </source>
</evidence>
<feature type="transmembrane region" description="Helical" evidence="5">
    <location>
        <begin position="103"/>
        <end position="125"/>
    </location>
</feature>
<evidence type="ECO:0000256" key="3">
    <source>
        <dbReference type="ARBA" id="ARBA00022475"/>
    </source>
</evidence>
<name>A0A1H0WXD0_9BACI</name>
<feature type="transmembrane region" description="Helical" evidence="5">
    <location>
        <begin position="165"/>
        <end position="185"/>
    </location>
</feature>
<dbReference type="PANTHER" id="PTHR11040">
    <property type="entry name" value="ZINC/IRON TRANSPORTER"/>
    <property type="match status" value="1"/>
</dbReference>
<dbReference type="GO" id="GO:0005886">
    <property type="term" value="C:plasma membrane"/>
    <property type="evidence" value="ECO:0007669"/>
    <property type="project" value="UniProtKB-SubCell"/>
</dbReference>
<dbReference type="PANTHER" id="PTHR11040:SF211">
    <property type="entry name" value="ZINC TRANSPORTER ZIP11"/>
    <property type="match status" value="1"/>
</dbReference>
<comment type="subcellular location">
    <subcellularLocation>
        <location evidence="1">Cell membrane</location>
        <topology evidence="1">Multi-pass membrane protein</topology>
    </subcellularLocation>
</comment>
<feature type="transmembrane region" description="Helical" evidence="5">
    <location>
        <begin position="6"/>
        <end position="25"/>
    </location>
</feature>
<dbReference type="GO" id="GO:0005385">
    <property type="term" value="F:zinc ion transmembrane transporter activity"/>
    <property type="evidence" value="ECO:0007669"/>
    <property type="project" value="TreeGrafter"/>
</dbReference>
<proteinExistence type="inferred from homology"/>
<protein>
    <submittedName>
        <fullName evidence="6">Zinc transporter, ZIP family</fullName>
    </submittedName>
</protein>
<dbReference type="OrthoDB" id="1145132at2"/>
<feature type="transmembrane region" description="Helical" evidence="5">
    <location>
        <begin position="61"/>
        <end position="82"/>
    </location>
</feature>
<evidence type="ECO:0000313" key="6">
    <source>
        <dbReference type="EMBL" id="SDP95337.1"/>
    </source>
</evidence>
<evidence type="ECO:0000256" key="4">
    <source>
        <dbReference type="ARBA" id="ARBA00022833"/>
    </source>
</evidence>
<sequence>MLNAFFWGSIAGSALLLGALIGLFFTIKKVWIAAIMAFGTGVLIGAAAFELLEESIKEGGILPTSVGFLMGALLFTLIDLFISKKGGKDRKRSGENPKGHSGLAIFFGTLFDAIPESIIIGLSILETHTVSFLLVIAIFISNFPEGLSSSVGLKKDGYSKRKILFLWFIVLLLSGGSSLAGYTLFKDTPDIYIAGIGAFAAGGVISMVSSTMLPEAFEDGGPMVGFITAIGLLFSLILSSV</sequence>
<feature type="transmembrane region" description="Helical" evidence="5">
    <location>
        <begin position="131"/>
        <end position="153"/>
    </location>
</feature>